<proteinExistence type="predicted"/>
<dbReference type="Proteomes" id="UP000095038">
    <property type="component" value="Unassembled WGS sequence"/>
</dbReference>
<evidence type="ECO:0000256" key="1">
    <source>
        <dbReference type="SAM" id="MobiDB-lite"/>
    </source>
</evidence>
<dbReference type="EMBL" id="KV454475">
    <property type="protein sequence ID" value="ODV63558.1"/>
    <property type="molecule type" value="Genomic_DNA"/>
</dbReference>
<feature type="transmembrane region" description="Helical" evidence="2">
    <location>
        <begin position="1157"/>
        <end position="1181"/>
    </location>
</feature>
<evidence type="ECO:0008006" key="5">
    <source>
        <dbReference type="Google" id="ProtNLM"/>
    </source>
</evidence>
<evidence type="ECO:0000256" key="2">
    <source>
        <dbReference type="SAM" id="Phobius"/>
    </source>
</evidence>
<dbReference type="STRING" id="1344418.A0A1D2VPL9"/>
<feature type="compositionally biased region" description="Low complexity" evidence="1">
    <location>
        <begin position="98"/>
        <end position="130"/>
    </location>
</feature>
<feature type="region of interest" description="Disordered" evidence="1">
    <location>
        <begin position="198"/>
        <end position="230"/>
    </location>
</feature>
<feature type="transmembrane region" description="Helical" evidence="2">
    <location>
        <begin position="1119"/>
        <end position="1145"/>
    </location>
</feature>
<dbReference type="GeneID" id="30968860"/>
<evidence type="ECO:0000313" key="3">
    <source>
        <dbReference type="EMBL" id="ODV63558.1"/>
    </source>
</evidence>
<dbReference type="InParanoid" id="A0A1D2VPL9"/>
<reference evidence="4" key="1">
    <citation type="submission" date="2016-05" db="EMBL/GenBank/DDBJ databases">
        <title>Comparative genomics of biotechnologically important yeasts.</title>
        <authorList>
            <consortium name="DOE Joint Genome Institute"/>
            <person name="Riley R."/>
            <person name="Haridas S."/>
            <person name="Wolfe K.H."/>
            <person name="Lopes M.R."/>
            <person name="Hittinger C.T."/>
            <person name="Goker M."/>
            <person name="Salamov A."/>
            <person name="Wisecaver J."/>
            <person name="Long T.M."/>
            <person name="Aerts A.L."/>
            <person name="Barry K."/>
            <person name="Choi C."/>
            <person name="Clum A."/>
            <person name="Coughlan A.Y."/>
            <person name="Deshpande S."/>
            <person name="Douglass A.P."/>
            <person name="Hanson S.J."/>
            <person name="Klenk H.-P."/>
            <person name="Labutti K."/>
            <person name="Lapidus A."/>
            <person name="Lindquist E."/>
            <person name="Lipzen A."/>
            <person name="Meier-Kolthoff J.P."/>
            <person name="Ohm R.A."/>
            <person name="Otillar R.P."/>
            <person name="Pangilinan J."/>
            <person name="Peng Y."/>
            <person name="Rokas A."/>
            <person name="Rosa C.A."/>
            <person name="Scheuner C."/>
            <person name="Sibirny A.A."/>
            <person name="Slot J.C."/>
            <person name="Stielow J.B."/>
            <person name="Sun H."/>
            <person name="Kurtzman C.P."/>
            <person name="Blackwell M."/>
            <person name="Grigoriev I.V."/>
            <person name="Jeffries T.W."/>
        </authorList>
    </citation>
    <scope>NUCLEOTIDE SEQUENCE [LARGE SCALE GENOMIC DNA]</scope>
    <source>
        <strain evidence="4">DSM 1968</strain>
    </source>
</reference>
<protein>
    <recommendedName>
        <fullName evidence="5">SPX domain-containing protein</fullName>
    </recommendedName>
</protein>
<gene>
    <name evidence="3" type="ORF">ASCRUDRAFT_97028</name>
</gene>
<sequence length="1214" mass="141671">MIIKCSDFVKYQVDEWKFYNLDHVQIKKDINSLISGLKSLKNLYIKNANSILSSPNLPSNSHSKAKSKTHSNFDPDLSFNLVDESLIEPLDLNFSLSKSSSSSTSSSNSSFSFSDNNNRKNTNTPIPNNDPDYDDYYQESIETQLTDLYDSYKSSKNKLIISFLSKNLLKNLVNVNLFINLKTYEFLNLLSLNNNDHNTDHDYNNDNDNENNNNNSNNNNNNNNNNNRRARKNDRTNIISNLFKINQQLINLNNPNNSNNSNNNNNKKLGKDSLNKIIINNNSASDDFHSIIQNYYLNLQNFILFQRNLLNYLIYYLNRRIIKESFSTTIKSSKNNSSVNNIYINLLKDKKNYSSTLLHLNSSNSNKNSLLLSFYERFNLFNFIYKSFLNIDFNSSLINQIFSNSIYKSEFDLFNDFINNFNTNSTSFLIPINFSLNYNYKYPYNNNFNLDLNSNNNSNDNPDHKPDNNLENYLIYHDFLKENHSHSLFLNLFKNSSNFDENLIGKNSLLFSLNLNKYFNILSYITHLIQKNNQIINNFNIYLKNSNSNLYNYNYNYNFQYNYNFSSSYTSSNLDNNNNNNNNNNNKITPLIKIDNKIDYSYPNLLNCITPGLNLSLSIDKLNSVQNFDLYSTISSNKKNNLTFLVHNDYILHLRFLLDDLFNEIKSYPSNLDEFSMKNFNIFLNSLYSNQSTLTDGNNTTNNNPRIGIGEIDDDFLTIKSYFNINQSNHDLFKIFSYHNFSESILISFIGGLKIYGYLYLSNSNISTLISLIMSSNKSQFIDFLHNLSLNDIESKTLEKIFEIYEVNAFNYKIELGFNRKRYISKSLIYNDNSKKSKFSKFWISLDTNIKLLDLNDLNTMKSNILDYYSINRYYPYSLLEIKLDSNLPLPQELDQLINSDYLHKIDSDFNLINYYVSMIKFSNDKQPLERKQIDLRSITVNKLYENKLKKQYEERKLHQAQEKQQKQYLDDKKLSRQEDTTPGYWNEYDEGFEDDNLYYMLNDSDQSSLFLTESRVDFILQLSNSLNKKMNQCFDFITDLFSYKTKSLPENSSLLTRNDFHNYDAFSSNYHNYRQQPAPSLAATNYSSTENIGENDLARFEANDQLVRQSNYDRVVTFLYSTTLALSCLTTGISIGIIFTVVFNREYDHDDSNSPFILAIIFVGLLFSLFLSIISVSLLLVRKVPAPYWHQVVIWCVFLVITSIIIISVTSSI</sequence>
<dbReference type="OrthoDB" id="5588846at2759"/>
<feature type="transmembrane region" description="Helical" evidence="2">
    <location>
        <begin position="1193"/>
        <end position="1211"/>
    </location>
</feature>
<dbReference type="RefSeq" id="XP_020049865.1">
    <property type="nucleotide sequence ID" value="XM_020195224.1"/>
</dbReference>
<evidence type="ECO:0000313" key="4">
    <source>
        <dbReference type="Proteomes" id="UP000095038"/>
    </source>
</evidence>
<dbReference type="AlphaFoldDB" id="A0A1D2VPL9"/>
<feature type="compositionally biased region" description="Low complexity" evidence="1">
    <location>
        <begin position="210"/>
        <end position="227"/>
    </location>
</feature>
<feature type="region of interest" description="Disordered" evidence="1">
    <location>
        <begin position="98"/>
        <end position="135"/>
    </location>
</feature>
<keyword evidence="4" id="KW-1185">Reference proteome</keyword>
<accession>A0A1D2VPL9</accession>
<keyword evidence="2" id="KW-0812">Transmembrane</keyword>
<keyword evidence="2" id="KW-1133">Transmembrane helix</keyword>
<keyword evidence="2" id="KW-0472">Membrane</keyword>
<name>A0A1D2VPL9_9ASCO</name>
<organism evidence="3 4">
    <name type="scientific">Ascoidea rubescens DSM 1968</name>
    <dbReference type="NCBI Taxonomy" id="1344418"/>
    <lineage>
        <taxon>Eukaryota</taxon>
        <taxon>Fungi</taxon>
        <taxon>Dikarya</taxon>
        <taxon>Ascomycota</taxon>
        <taxon>Saccharomycotina</taxon>
        <taxon>Saccharomycetes</taxon>
        <taxon>Ascoideaceae</taxon>
        <taxon>Ascoidea</taxon>
    </lineage>
</organism>